<dbReference type="EMBL" id="JABCKI010006479">
    <property type="protein sequence ID" value="KAG5634320.1"/>
    <property type="molecule type" value="Genomic_DNA"/>
</dbReference>
<protein>
    <submittedName>
        <fullName evidence="2">Uncharacterized protein</fullName>
    </submittedName>
</protein>
<evidence type="ECO:0000313" key="3">
    <source>
        <dbReference type="Proteomes" id="UP000717328"/>
    </source>
</evidence>
<reference evidence="2" key="2">
    <citation type="submission" date="2021-10" db="EMBL/GenBank/DDBJ databases">
        <title>Phylogenomics reveals ancestral predisposition of the termite-cultivated fungus Termitomyces towards a domesticated lifestyle.</title>
        <authorList>
            <person name="Auxier B."/>
            <person name="Grum-Grzhimaylo A."/>
            <person name="Cardenas M.E."/>
            <person name="Lodge J.D."/>
            <person name="Laessoe T."/>
            <person name="Pedersen O."/>
            <person name="Smith M.E."/>
            <person name="Kuyper T.W."/>
            <person name="Franco-Molano E.A."/>
            <person name="Baroni T.J."/>
            <person name="Aanen D.K."/>
        </authorList>
    </citation>
    <scope>NUCLEOTIDE SEQUENCE</scope>
    <source>
        <strain evidence="2">D49</strain>
    </source>
</reference>
<evidence type="ECO:0000313" key="2">
    <source>
        <dbReference type="EMBL" id="KAG5634320.1"/>
    </source>
</evidence>
<proteinExistence type="predicted"/>
<evidence type="ECO:0000256" key="1">
    <source>
        <dbReference type="ARBA" id="ARBA00023002"/>
    </source>
</evidence>
<keyword evidence="1" id="KW-0560">Oxidoreductase</keyword>
<dbReference type="InterPro" id="IPR025337">
    <property type="entry name" value="Questin_oxidase-like"/>
</dbReference>
<dbReference type="Proteomes" id="UP000717328">
    <property type="component" value="Unassembled WGS sequence"/>
</dbReference>
<dbReference type="AlphaFoldDB" id="A0A9P7K2W8"/>
<accession>A0A9P7K2W8</accession>
<organism evidence="2 3">
    <name type="scientific">Sphagnurus paluster</name>
    <dbReference type="NCBI Taxonomy" id="117069"/>
    <lineage>
        <taxon>Eukaryota</taxon>
        <taxon>Fungi</taxon>
        <taxon>Dikarya</taxon>
        <taxon>Basidiomycota</taxon>
        <taxon>Agaricomycotina</taxon>
        <taxon>Agaricomycetes</taxon>
        <taxon>Agaricomycetidae</taxon>
        <taxon>Agaricales</taxon>
        <taxon>Tricholomatineae</taxon>
        <taxon>Lyophyllaceae</taxon>
        <taxon>Sphagnurus</taxon>
    </lineage>
</organism>
<dbReference type="Pfam" id="PF14027">
    <property type="entry name" value="Questin_oxidase"/>
    <property type="match status" value="1"/>
</dbReference>
<reference evidence="2" key="1">
    <citation type="submission" date="2021-02" db="EMBL/GenBank/DDBJ databases">
        <authorList>
            <person name="Nieuwenhuis M."/>
            <person name="Van De Peppel L.J.J."/>
        </authorList>
    </citation>
    <scope>NUCLEOTIDE SEQUENCE</scope>
    <source>
        <strain evidence="2">D49</strain>
    </source>
</reference>
<dbReference type="PANTHER" id="PTHR35870">
    <property type="entry name" value="PROTEIN, PUTATIVE (AFU_ORTHOLOGUE AFUA_5G03330)-RELATED"/>
    <property type="match status" value="1"/>
</dbReference>
<dbReference type="PANTHER" id="PTHR35870:SF1">
    <property type="entry name" value="PROTEIN, PUTATIVE (AFU_ORTHOLOGUE AFUA_5G03330)-RELATED"/>
    <property type="match status" value="1"/>
</dbReference>
<name>A0A9P7K2W8_9AGAR</name>
<sequence>MSDTLDDLFPAPSGRLSRTAPNTLPGITPQSTEALRQILKDSHRRWHVFFDPDYRPHNHAPHAAIALWALGADHDVLQEAYVHDCKLLEARYDSPGSITVDNVYDHLGDADAYLDFFDEVIRTDGVSTALDKYLFNIGANFLPGRNADQQPQMLDRLFDGIIHPIIHLGYGLEFGLPGLIAEGDPEFFHAIHAWEGNVALQSASLTNGKVPNPTTNTHALSILARILKDPRFDDVPGGAQYYDIYRNTISKFGSAIREYVDAWSYDRTNPTEAERKVEELIWANTLIYGVSGWKKDEHFNTDFFFAHMVTSSLFLSSFVAHIPPASQEILLRAYFGVSLVWWIGRDRPGFDISGFFAHASPNTVKDTKKSAMASPNPWLALIGEALVAPDEHIPKVLRSLLHYANAYGRRPAGHFAGTELEGAEFLDGTLFVRTAHLTHEKLRRDGDATDFAVARYWNRQGTKVQPGADHVIQSLGKHIAANISAKL</sequence>
<dbReference type="GO" id="GO:0016491">
    <property type="term" value="F:oxidoreductase activity"/>
    <property type="evidence" value="ECO:0007669"/>
    <property type="project" value="UniProtKB-KW"/>
</dbReference>
<gene>
    <name evidence="2" type="ORF">H0H81_002425</name>
</gene>
<dbReference type="OrthoDB" id="10004862at2759"/>
<keyword evidence="3" id="KW-1185">Reference proteome</keyword>
<comment type="caution">
    <text evidence="2">The sequence shown here is derived from an EMBL/GenBank/DDBJ whole genome shotgun (WGS) entry which is preliminary data.</text>
</comment>